<protein>
    <submittedName>
        <fullName evidence="3">Protease I</fullName>
    </submittedName>
</protein>
<dbReference type="STRING" id="1121001.SAMN02745857_02051"/>
<feature type="signal peptide" evidence="1">
    <location>
        <begin position="1"/>
        <end position="26"/>
    </location>
</feature>
<keyword evidence="3" id="KW-0645">Protease</keyword>
<evidence type="ECO:0000259" key="2">
    <source>
        <dbReference type="Pfam" id="PF01965"/>
    </source>
</evidence>
<dbReference type="Gene3D" id="3.40.50.880">
    <property type="match status" value="1"/>
</dbReference>
<dbReference type="GO" id="GO:0005737">
    <property type="term" value="C:cytoplasm"/>
    <property type="evidence" value="ECO:0007669"/>
    <property type="project" value="TreeGrafter"/>
</dbReference>
<dbReference type="GO" id="GO:0008233">
    <property type="term" value="F:peptidase activity"/>
    <property type="evidence" value="ECO:0007669"/>
    <property type="project" value="UniProtKB-KW"/>
</dbReference>
<accession>A0A1W1XMK9</accession>
<dbReference type="GO" id="GO:0006508">
    <property type="term" value="P:proteolysis"/>
    <property type="evidence" value="ECO:0007669"/>
    <property type="project" value="UniProtKB-KW"/>
</dbReference>
<name>A0A1W1XMK9_9NEIS</name>
<dbReference type="PANTHER" id="PTHR48094">
    <property type="entry name" value="PROTEIN/NUCLEIC ACID DEGLYCASE DJ-1-RELATED"/>
    <property type="match status" value="1"/>
</dbReference>
<organism evidence="3 4">
    <name type="scientific">Andreprevotia lacus DSM 23236</name>
    <dbReference type="NCBI Taxonomy" id="1121001"/>
    <lineage>
        <taxon>Bacteria</taxon>
        <taxon>Pseudomonadati</taxon>
        <taxon>Pseudomonadota</taxon>
        <taxon>Betaproteobacteria</taxon>
        <taxon>Neisseriales</taxon>
        <taxon>Chitinibacteraceae</taxon>
        <taxon>Andreprevotia</taxon>
    </lineage>
</organism>
<dbReference type="EMBL" id="FWXD01000010">
    <property type="protein sequence ID" value="SMC25057.1"/>
    <property type="molecule type" value="Genomic_DNA"/>
</dbReference>
<proteinExistence type="predicted"/>
<dbReference type="InterPro" id="IPR002818">
    <property type="entry name" value="DJ-1/PfpI"/>
</dbReference>
<dbReference type="Pfam" id="PF01965">
    <property type="entry name" value="DJ-1_PfpI"/>
    <property type="match status" value="1"/>
</dbReference>
<keyword evidence="4" id="KW-1185">Reference proteome</keyword>
<sequence length="203" mass="21343">MRITHSLALIQALLLGSVLIAGSASAVAKDHPKVLMVVASYKVAEVEYNEPRQQLEQAGAIVHVASVKMSPATTYSAQTILPDLLIDDARADDYDAIVLIGGEGAAGDLWGHAKLQQLVNAGYNQHKLVAAICAAPVVLARAGLLQQRKATAFYSSDILSELKKGQASYTGNRVEIDGRLITGNGPAASGEFGKAVRQALEAL</sequence>
<dbReference type="InterPro" id="IPR029062">
    <property type="entry name" value="Class_I_gatase-like"/>
</dbReference>
<dbReference type="InterPro" id="IPR050325">
    <property type="entry name" value="Prot/Nucl_acid_deglycase"/>
</dbReference>
<evidence type="ECO:0000313" key="3">
    <source>
        <dbReference type="EMBL" id="SMC25057.1"/>
    </source>
</evidence>
<dbReference type="SUPFAM" id="SSF52317">
    <property type="entry name" value="Class I glutamine amidotransferase-like"/>
    <property type="match status" value="1"/>
</dbReference>
<feature type="chain" id="PRO_5012551658" evidence="1">
    <location>
        <begin position="27"/>
        <end position="203"/>
    </location>
</feature>
<keyword evidence="1" id="KW-0732">Signal</keyword>
<reference evidence="3 4" key="1">
    <citation type="submission" date="2017-04" db="EMBL/GenBank/DDBJ databases">
        <authorList>
            <person name="Afonso C.L."/>
            <person name="Miller P.J."/>
            <person name="Scott M.A."/>
            <person name="Spackman E."/>
            <person name="Goraichik I."/>
            <person name="Dimitrov K.M."/>
            <person name="Suarez D.L."/>
            <person name="Swayne D.E."/>
        </authorList>
    </citation>
    <scope>NUCLEOTIDE SEQUENCE [LARGE SCALE GENOMIC DNA]</scope>
    <source>
        <strain evidence="3 4">DSM 23236</strain>
    </source>
</reference>
<keyword evidence="3" id="KW-0378">Hydrolase</keyword>
<gene>
    <name evidence="3" type="ORF">SAMN02745857_02051</name>
</gene>
<dbReference type="Proteomes" id="UP000192761">
    <property type="component" value="Unassembled WGS sequence"/>
</dbReference>
<dbReference type="PANTHER" id="PTHR48094:SF12">
    <property type="entry name" value="PARKINSON DISEASE PROTEIN 7 HOMOLOG"/>
    <property type="match status" value="1"/>
</dbReference>
<dbReference type="AlphaFoldDB" id="A0A1W1XMK9"/>
<evidence type="ECO:0000256" key="1">
    <source>
        <dbReference type="SAM" id="SignalP"/>
    </source>
</evidence>
<evidence type="ECO:0000313" key="4">
    <source>
        <dbReference type="Proteomes" id="UP000192761"/>
    </source>
</evidence>
<feature type="domain" description="DJ-1/PfpI" evidence="2">
    <location>
        <begin position="33"/>
        <end position="196"/>
    </location>
</feature>